<feature type="signal peptide" evidence="1">
    <location>
        <begin position="1"/>
        <end position="22"/>
    </location>
</feature>
<evidence type="ECO:0000313" key="9">
    <source>
        <dbReference type="Proteomes" id="UP000244110"/>
    </source>
</evidence>
<keyword evidence="7" id="KW-1185">Reference proteome</keyword>
<dbReference type="EMBL" id="OCMU01000001">
    <property type="protein sequence ID" value="SOD16361.1"/>
    <property type="molecule type" value="Genomic_DNA"/>
</dbReference>
<dbReference type="Pfam" id="PF20531">
    <property type="entry name" value="DUF6746"/>
    <property type="match status" value="1"/>
</dbReference>
<proteinExistence type="predicted"/>
<dbReference type="AlphaFoldDB" id="A0A0S3AF46"/>
<dbReference type="Proteomes" id="UP000182882">
    <property type="component" value="Unassembled WGS sequence"/>
</dbReference>
<reference evidence="7" key="1">
    <citation type="submission" date="2016-10" db="EMBL/GenBank/DDBJ databases">
        <authorList>
            <person name="Varghese N."/>
            <person name="Submissions S."/>
        </authorList>
    </citation>
    <scope>NUCLEOTIDE SEQUENCE [LARGE SCALE GENOMIC DNA]</scope>
    <source>
        <strain evidence="7">Nm10</strain>
    </source>
</reference>
<evidence type="ECO:0000313" key="4">
    <source>
        <dbReference type="EMBL" id="SEQ46551.1"/>
    </source>
</evidence>
<dbReference type="EMBL" id="QAOL01000009">
    <property type="protein sequence ID" value="PTQ86592.1"/>
    <property type="molecule type" value="Genomic_DNA"/>
</dbReference>
<evidence type="ECO:0000313" key="3">
    <source>
        <dbReference type="EMBL" id="SDT84575.1"/>
    </source>
</evidence>
<dbReference type="InterPro" id="IPR046634">
    <property type="entry name" value="DUF6746"/>
</dbReference>
<dbReference type="KEGG" id="nur:ATY38_00185"/>
<dbReference type="OrthoDB" id="5975812at2"/>
<evidence type="ECO:0000313" key="5">
    <source>
        <dbReference type="EMBL" id="SOD16361.1"/>
    </source>
</evidence>
<evidence type="ECO:0000313" key="7">
    <source>
        <dbReference type="Proteomes" id="UP000182882"/>
    </source>
</evidence>
<evidence type="ECO:0000313" key="2">
    <source>
        <dbReference type="EMBL" id="PTQ86592.1"/>
    </source>
</evidence>
<evidence type="ECO:0000256" key="1">
    <source>
        <dbReference type="SAM" id="SignalP"/>
    </source>
</evidence>
<dbReference type="RefSeq" id="WP_062557505.1">
    <property type="nucleotide sequence ID" value="NZ_CP013341.1"/>
</dbReference>
<protein>
    <submittedName>
        <fullName evidence="2">Uncharacterized protein</fullName>
    </submittedName>
</protein>
<accession>A0A0S3AF46</accession>
<dbReference type="STRING" id="44577.ATY38_00185"/>
<sequence length="124" mass="13936">MKKSAFLAASILILGLTTFTSANERPDHFKGKSANTLREAVINFSEHNAKLEEILTKESLTPEELHTVHQLTYTLETALKKINEEFVELAETLEKIHVASETADAEVVKNQGLRYLETARQVIK</sequence>
<name>A0A0S3AF46_9PROT</name>
<dbReference type="EMBL" id="FNLN01000002">
    <property type="protein sequence ID" value="SDT84575.1"/>
    <property type="molecule type" value="Genomic_DNA"/>
</dbReference>
<reference evidence="3 6" key="2">
    <citation type="submission" date="2016-10" db="EMBL/GenBank/DDBJ databases">
        <authorList>
            <person name="de Groot N.N."/>
        </authorList>
    </citation>
    <scope>NUCLEOTIDE SEQUENCE [LARGE SCALE GENOMIC DNA]</scope>
    <source>
        <strain evidence="3">Nm10</strain>
        <strain evidence="4 6">Nm9</strain>
    </source>
</reference>
<evidence type="ECO:0000313" key="6">
    <source>
        <dbReference type="Proteomes" id="UP000181998"/>
    </source>
</evidence>
<evidence type="ECO:0000313" key="8">
    <source>
        <dbReference type="Proteomes" id="UP000219335"/>
    </source>
</evidence>
<organism evidence="2 9">
    <name type="scientific">Nitrosomonas ureae</name>
    <dbReference type="NCBI Taxonomy" id="44577"/>
    <lineage>
        <taxon>Bacteria</taxon>
        <taxon>Pseudomonadati</taxon>
        <taxon>Pseudomonadota</taxon>
        <taxon>Betaproteobacteria</taxon>
        <taxon>Nitrosomonadales</taxon>
        <taxon>Nitrosomonadaceae</taxon>
        <taxon>Nitrosomonas</taxon>
    </lineage>
</organism>
<dbReference type="Proteomes" id="UP000181998">
    <property type="component" value="Unassembled WGS sequence"/>
</dbReference>
<gene>
    <name evidence="2" type="ORF">C8R28_100921</name>
    <name evidence="3" type="ORF">SAMN05216406_10220</name>
    <name evidence="4" type="ORF">SAMN05421510_10582</name>
    <name evidence="5" type="ORF">SAMN06297164_0433</name>
</gene>
<reference evidence="2 9" key="4">
    <citation type="submission" date="2018-04" db="EMBL/GenBank/DDBJ databases">
        <title>Active sludge and wastewater microbial communities from Klosterneuburg, Austria.</title>
        <authorList>
            <person name="Wagner M."/>
        </authorList>
    </citation>
    <scope>NUCLEOTIDE SEQUENCE [LARGE SCALE GENOMIC DNA]</scope>
    <source>
        <strain evidence="2 9">Nm4</strain>
    </source>
</reference>
<reference evidence="5 8" key="3">
    <citation type="submission" date="2017-09" db="EMBL/GenBank/DDBJ databases">
        <authorList>
            <person name="Ehlers B."/>
            <person name="Leendertz F.H."/>
        </authorList>
    </citation>
    <scope>NUCLEOTIDE SEQUENCE [LARGE SCALE GENOMIC DNA]</scope>
    <source>
        <strain evidence="5 8">Nm42</strain>
    </source>
</reference>
<keyword evidence="1" id="KW-0732">Signal</keyword>
<feature type="chain" id="PRO_5015044447" evidence="1">
    <location>
        <begin position="23"/>
        <end position="124"/>
    </location>
</feature>
<dbReference type="Proteomes" id="UP000219335">
    <property type="component" value="Unassembled WGS sequence"/>
</dbReference>
<dbReference type="EMBL" id="FOFX01000058">
    <property type="protein sequence ID" value="SEQ46551.1"/>
    <property type="molecule type" value="Genomic_DNA"/>
</dbReference>
<dbReference type="Proteomes" id="UP000244110">
    <property type="component" value="Unassembled WGS sequence"/>
</dbReference>